<reference evidence="3" key="1">
    <citation type="journal article" date="2019" name="Int. J. Syst. Evol. Microbiol.">
        <title>The Global Catalogue of Microorganisms (GCM) 10K type strain sequencing project: providing services to taxonomists for standard genome sequencing and annotation.</title>
        <authorList>
            <consortium name="The Broad Institute Genomics Platform"/>
            <consortium name="The Broad Institute Genome Sequencing Center for Infectious Disease"/>
            <person name="Wu L."/>
            <person name="Ma J."/>
        </authorList>
    </citation>
    <scope>NUCLEOTIDE SEQUENCE [LARGE SCALE GENOMIC DNA]</scope>
    <source>
        <strain evidence="3">KCTC 42964</strain>
    </source>
</reference>
<dbReference type="Proteomes" id="UP001595528">
    <property type="component" value="Unassembled WGS sequence"/>
</dbReference>
<dbReference type="Pfam" id="PF13468">
    <property type="entry name" value="Glyoxalase_3"/>
    <property type="match status" value="1"/>
</dbReference>
<dbReference type="EMBL" id="JBHRTR010000034">
    <property type="protein sequence ID" value="MFC3229612.1"/>
    <property type="molecule type" value="Genomic_DNA"/>
</dbReference>
<dbReference type="InterPro" id="IPR025870">
    <property type="entry name" value="Glyoxalase-like_dom"/>
</dbReference>
<comment type="caution">
    <text evidence="2">The sequence shown here is derived from an EMBL/GenBank/DDBJ whole genome shotgun (WGS) entry which is preliminary data.</text>
</comment>
<dbReference type="PANTHER" id="PTHR40265:SF1">
    <property type="entry name" value="GLYOXALASE-LIKE DOMAIN-CONTAINING PROTEIN"/>
    <property type="match status" value="1"/>
</dbReference>
<dbReference type="PANTHER" id="PTHR40265">
    <property type="entry name" value="BLL2707 PROTEIN"/>
    <property type="match status" value="1"/>
</dbReference>
<keyword evidence="3" id="KW-1185">Reference proteome</keyword>
<sequence>MANHINGLDHALIGVADLEAARHSYERLGFTATPRGEHTGRGTANYCFMFETGYLELLGVIDPAQDQFGIGANIAARGEGVERLALATDSAVAAQGDIRAAGLNAQPAQALERVLSPEAGGGKVGFELVLLDEPPPLKSLFLCHHLTPERTWQPQWMEHRNTAVALRGVILVAEHPPHLQDQIIKLFGMSTVTPTDHAIAVHLGSQRLLIVSPTDMEVMFPNTYPAQSPPLPFYAAVQVAVRDLAACRTALAEGNVPFHVHDEEGGTLRVAPSEAHGVLFEFVQA</sequence>
<gene>
    <name evidence="2" type="ORF">ACFOGJ_20355</name>
</gene>
<proteinExistence type="predicted"/>
<protein>
    <submittedName>
        <fullName evidence="2">VOC family protein</fullName>
    </submittedName>
</protein>
<organism evidence="2 3">
    <name type="scientific">Marinibaculum pumilum</name>
    <dbReference type="NCBI Taxonomy" id="1766165"/>
    <lineage>
        <taxon>Bacteria</taxon>
        <taxon>Pseudomonadati</taxon>
        <taxon>Pseudomonadota</taxon>
        <taxon>Alphaproteobacteria</taxon>
        <taxon>Rhodospirillales</taxon>
        <taxon>Rhodospirillaceae</taxon>
        <taxon>Marinibaculum</taxon>
    </lineage>
</organism>
<evidence type="ECO:0000259" key="1">
    <source>
        <dbReference type="Pfam" id="PF13468"/>
    </source>
</evidence>
<evidence type="ECO:0000313" key="2">
    <source>
        <dbReference type="EMBL" id="MFC3229612.1"/>
    </source>
</evidence>
<evidence type="ECO:0000313" key="3">
    <source>
        <dbReference type="Proteomes" id="UP001595528"/>
    </source>
</evidence>
<name>A0ABV7L4S3_9PROT</name>
<dbReference type="RefSeq" id="WP_379903977.1">
    <property type="nucleotide sequence ID" value="NZ_JBHRTR010000034.1"/>
</dbReference>
<dbReference type="InterPro" id="IPR029068">
    <property type="entry name" value="Glyas_Bleomycin-R_OHBP_Dase"/>
</dbReference>
<dbReference type="SUPFAM" id="SSF54593">
    <property type="entry name" value="Glyoxalase/Bleomycin resistance protein/Dihydroxybiphenyl dioxygenase"/>
    <property type="match status" value="1"/>
</dbReference>
<accession>A0ABV7L4S3</accession>
<dbReference type="Gene3D" id="3.10.180.10">
    <property type="entry name" value="2,3-Dihydroxybiphenyl 1,2-Dioxygenase, domain 1"/>
    <property type="match status" value="1"/>
</dbReference>
<feature type="domain" description="Glyoxalase-like" evidence="1">
    <location>
        <begin position="8"/>
        <end position="183"/>
    </location>
</feature>